<dbReference type="EMBL" id="LATX01002151">
    <property type="protein sequence ID" value="KTB33636.1"/>
    <property type="molecule type" value="Genomic_DNA"/>
</dbReference>
<name>A0A0W0FBM9_MONRR</name>
<gene>
    <name evidence="1" type="ORF">WG66_13786</name>
</gene>
<comment type="caution">
    <text evidence="1">The sequence shown here is derived from an EMBL/GenBank/DDBJ whole genome shotgun (WGS) entry which is preliminary data.</text>
</comment>
<protein>
    <submittedName>
        <fullName evidence="1">Uncharacterized protein</fullName>
    </submittedName>
</protein>
<evidence type="ECO:0000313" key="2">
    <source>
        <dbReference type="Proteomes" id="UP000054988"/>
    </source>
</evidence>
<dbReference type="Proteomes" id="UP000054988">
    <property type="component" value="Unassembled WGS sequence"/>
</dbReference>
<reference evidence="1 2" key="1">
    <citation type="submission" date="2015-12" db="EMBL/GenBank/DDBJ databases">
        <title>Draft genome sequence of Moniliophthora roreri, the causal agent of frosty pod rot of cacao.</title>
        <authorList>
            <person name="Aime M.C."/>
            <person name="Diaz-Valderrama J.R."/>
            <person name="Kijpornyongpan T."/>
            <person name="Phillips-Mora W."/>
        </authorList>
    </citation>
    <scope>NUCLEOTIDE SEQUENCE [LARGE SCALE GENOMIC DNA]</scope>
    <source>
        <strain evidence="1 2">MCA 2952</strain>
    </source>
</reference>
<dbReference type="AlphaFoldDB" id="A0A0W0FBM9"/>
<proteinExistence type="predicted"/>
<evidence type="ECO:0000313" key="1">
    <source>
        <dbReference type="EMBL" id="KTB33636.1"/>
    </source>
</evidence>
<sequence length="133" mass="14327">MHGILVRYAKMDVTYDDQLHIWDVGRGALKSSERKVGTFARLFLALITGIGCEVIRLLAPKGQTVFLSSRTHSRAKSVASAKNDTIRAEGVLGIVHPAPCPANSTLNKSLRLGVILSVSSEVGSRTSQKRGGR</sequence>
<accession>A0A0W0FBM9</accession>
<organism evidence="1 2">
    <name type="scientific">Moniliophthora roreri</name>
    <name type="common">Frosty pod rot fungus</name>
    <name type="synonym">Monilia roreri</name>
    <dbReference type="NCBI Taxonomy" id="221103"/>
    <lineage>
        <taxon>Eukaryota</taxon>
        <taxon>Fungi</taxon>
        <taxon>Dikarya</taxon>
        <taxon>Basidiomycota</taxon>
        <taxon>Agaricomycotina</taxon>
        <taxon>Agaricomycetes</taxon>
        <taxon>Agaricomycetidae</taxon>
        <taxon>Agaricales</taxon>
        <taxon>Marasmiineae</taxon>
        <taxon>Marasmiaceae</taxon>
        <taxon>Moniliophthora</taxon>
    </lineage>
</organism>